<evidence type="ECO:0000313" key="3">
    <source>
        <dbReference type="Proteomes" id="UP000436822"/>
    </source>
</evidence>
<feature type="transmembrane region" description="Helical" evidence="1">
    <location>
        <begin position="104"/>
        <end position="124"/>
    </location>
</feature>
<keyword evidence="1" id="KW-1133">Transmembrane helix</keyword>
<gene>
    <name evidence="2" type="ORF">KIN_39800</name>
</gene>
<proteinExistence type="predicted"/>
<evidence type="ECO:0008006" key="4">
    <source>
        <dbReference type="Google" id="ProtNLM"/>
    </source>
</evidence>
<reference evidence="2 3" key="1">
    <citation type="submission" date="2019-12" db="EMBL/GenBank/DDBJ databases">
        <title>Litoreibacter badius sp. nov., a novel bacteriochlorophyll a-containing bacterium in the genus Litoreibacter.</title>
        <authorList>
            <person name="Kanamuro M."/>
            <person name="Takabe Y."/>
            <person name="Mori K."/>
            <person name="Takaichi S."/>
            <person name="Hanada S."/>
        </authorList>
    </citation>
    <scope>NUCLEOTIDE SEQUENCE [LARGE SCALE GENOMIC DNA]</scope>
    <source>
        <strain evidence="2 3">K6</strain>
    </source>
</reference>
<accession>A0A6N6JKR8</accession>
<dbReference type="EMBL" id="BLJE01000006">
    <property type="protein sequence ID" value="GFE66906.1"/>
    <property type="molecule type" value="Genomic_DNA"/>
</dbReference>
<protein>
    <recommendedName>
        <fullName evidence="4">Component of SufBCD complex</fullName>
    </recommendedName>
</protein>
<evidence type="ECO:0000256" key="1">
    <source>
        <dbReference type="SAM" id="Phobius"/>
    </source>
</evidence>
<keyword evidence="1" id="KW-0472">Membrane</keyword>
<evidence type="ECO:0000313" key="2">
    <source>
        <dbReference type="EMBL" id="GFE66906.1"/>
    </source>
</evidence>
<dbReference type="OrthoDB" id="7847071at2"/>
<feature type="transmembrane region" description="Helical" evidence="1">
    <location>
        <begin position="20"/>
        <end position="41"/>
    </location>
</feature>
<dbReference type="Proteomes" id="UP000436822">
    <property type="component" value="Unassembled WGS sequence"/>
</dbReference>
<feature type="transmembrane region" description="Helical" evidence="1">
    <location>
        <begin position="144"/>
        <end position="163"/>
    </location>
</feature>
<dbReference type="AlphaFoldDB" id="A0A6N6JKR8"/>
<comment type="caution">
    <text evidence="2">The sequence shown here is derived from an EMBL/GenBank/DDBJ whole genome shotgun (WGS) entry which is preliminary data.</text>
</comment>
<dbReference type="RefSeq" id="WP_159810362.1">
    <property type="nucleotide sequence ID" value="NZ_BLJE01000006.1"/>
</dbReference>
<organism evidence="2 3">
    <name type="scientific">Litoreibacter roseus</name>
    <dbReference type="NCBI Taxonomy" id="2601869"/>
    <lineage>
        <taxon>Bacteria</taxon>
        <taxon>Pseudomonadati</taxon>
        <taxon>Pseudomonadota</taxon>
        <taxon>Alphaproteobacteria</taxon>
        <taxon>Rhodobacterales</taxon>
        <taxon>Roseobacteraceae</taxon>
        <taxon>Litoreibacter</taxon>
    </lineage>
</organism>
<feature type="transmembrane region" description="Helical" evidence="1">
    <location>
        <begin position="78"/>
        <end position="98"/>
    </location>
</feature>
<sequence length="173" mass="19579">MSFYQTVFELIDLRSFSNLWFWIMLAVLWSTASHFVIGVPFDMVTRANRVGGQAETDLRDLVRINANRLTYIADTAGSWLTGFVFFIISGLIILGFSYEVEFCQALTFIFGPMALVFALSIRTARRVHGQEIATIKTRLKRHRLSVQIIGLFSILATSMWGMYFNLTTSSLGG</sequence>
<keyword evidence="3" id="KW-1185">Reference proteome</keyword>
<name>A0A6N6JKR8_9RHOB</name>
<keyword evidence="1" id="KW-0812">Transmembrane</keyword>